<dbReference type="AlphaFoldDB" id="A0A2S8G304"/>
<proteinExistence type="predicted"/>
<dbReference type="Proteomes" id="UP000240009">
    <property type="component" value="Unassembled WGS sequence"/>
</dbReference>
<evidence type="ECO:0000313" key="2">
    <source>
        <dbReference type="Proteomes" id="UP000240009"/>
    </source>
</evidence>
<comment type="caution">
    <text evidence="1">The sequence shown here is derived from an EMBL/GenBank/DDBJ whole genome shotgun (WGS) entry which is preliminary data.</text>
</comment>
<evidence type="ECO:0000313" key="1">
    <source>
        <dbReference type="EMBL" id="PQO38846.1"/>
    </source>
</evidence>
<sequence length="94" mass="10083">MGVVGGNCERIAGGNLAWPLVYCDRPERANPKKVFAFALLSNVNSGLALPELFEPSSMHGDTLHVQHVFLVAKPLLEFSCSAFVNRGGFHGGTI</sequence>
<dbReference type="EMBL" id="PUIA01000016">
    <property type="protein sequence ID" value="PQO38846.1"/>
    <property type="molecule type" value="Genomic_DNA"/>
</dbReference>
<accession>A0A2S8G304</accession>
<organism evidence="1 2">
    <name type="scientific">Blastopirellula marina</name>
    <dbReference type="NCBI Taxonomy" id="124"/>
    <lineage>
        <taxon>Bacteria</taxon>
        <taxon>Pseudomonadati</taxon>
        <taxon>Planctomycetota</taxon>
        <taxon>Planctomycetia</taxon>
        <taxon>Pirellulales</taxon>
        <taxon>Pirellulaceae</taxon>
        <taxon>Blastopirellula</taxon>
    </lineage>
</organism>
<gene>
    <name evidence="1" type="ORF">C5Y96_02960</name>
</gene>
<name>A0A2S8G304_9BACT</name>
<protein>
    <submittedName>
        <fullName evidence="1">Uncharacterized protein</fullName>
    </submittedName>
</protein>
<reference evidence="1 2" key="1">
    <citation type="submission" date="2018-02" db="EMBL/GenBank/DDBJ databases">
        <title>Comparative genomes isolates from brazilian mangrove.</title>
        <authorList>
            <person name="Araujo J.E."/>
            <person name="Taketani R.G."/>
            <person name="Silva M.C.P."/>
            <person name="Loureco M.V."/>
            <person name="Andreote F.D."/>
        </authorList>
    </citation>
    <scope>NUCLEOTIDE SEQUENCE [LARGE SCALE GENOMIC DNA]</scope>
    <source>
        <strain evidence="1 2">HEX-2 MGV</strain>
    </source>
</reference>